<name>A0ABY4WRC4_9BACL</name>
<evidence type="ECO:0000313" key="5">
    <source>
        <dbReference type="Proteomes" id="UP001056500"/>
    </source>
</evidence>
<sequence>MSAIPIFDPQPEIDLLWEELNDAIQGVLRSGLFIMGTQVAAFEREAAAYLGVKHAIAVNSGTDALVIALRALGIGPGDEVITSPFTFFATAEAIEQVGAIPVFVDIEDRYYTIDAGSIEAVITPRTKAILPVHLYGQAADLDAIQQVAQRYGLYLVEDAAQSFGGEYQGVKLGTFGEAGCFSFFPTKNLGGYGDGGMLVTNDDRVAELAAMLRVHGSRQKYRNECVGYNSRLDEIQAAILRVKLKRIDEWNDLRREAAHRYHELLSTIGGLIVPSERECGKHVFHQYTVRLPEDRRDAVTKGLRQHGIGTMIYYPIPVHQLPVYKHLGITLPVAEACAREVFSLPLWPHLSAQLQSEVAVCLRRLLATETGSP</sequence>
<keyword evidence="4" id="KW-0032">Aminotransferase</keyword>
<reference evidence="4" key="1">
    <citation type="submission" date="2022-06" db="EMBL/GenBank/DDBJ databases">
        <title>Genome sequencing of Brevibacillus sp. BB3-R1.</title>
        <authorList>
            <person name="Heo J."/>
            <person name="Lee D."/>
            <person name="Won M."/>
            <person name="Han B.-H."/>
            <person name="Hong S.-B."/>
            <person name="Kwon S.-W."/>
        </authorList>
    </citation>
    <scope>NUCLEOTIDE SEQUENCE</scope>
    <source>
        <strain evidence="4">BB3-R1</strain>
    </source>
</reference>
<dbReference type="EMBL" id="CP098755">
    <property type="protein sequence ID" value="USG67136.1"/>
    <property type="molecule type" value="Genomic_DNA"/>
</dbReference>
<dbReference type="RefSeq" id="WP_251874239.1">
    <property type="nucleotide sequence ID" value="NZ_CP098755.1"/>
</dbReference>
<dbReference type="SUPFAM" id="SSF53383">
    <property type="entry name" value="PLP-dependent transferases"/>
    <property type="match status" value="1"/>
</dbReference>
<gene>
    <name evidence="4" type="ORF">NDK47_07545</name>
</gene>
<dbReference type="InterPro" id="IPR015422">
    <property type="entry name" value="PyrdxlP-dep_Trfase_small"/>
</dbReference>
<dbReference type="CDD" id="cd00616">
    <property type="entry name" value="AHBA_syn"/>
    <property type="match status" value="1"/>
</dbReference>
<comment type="similarity">
    <text evidence="2 3">Belongs to the DegT/DnrJ/EryC1 family.</text>
</comment>
<evidence type="ECO:0000256" key="1">
    <source>
        <dbReference type="ARBA" id="ARBA00022898"/>
    </source>
</evidence>
<dbReference type="Proteomes" id="UP001056500">
    <property type="component" value="Chromosome"/>
</dbReference>
<protein>
    <submittedName>
        <fullName evidence="4">DegT/DnrJ/EryC1/StrS family aminotransferase</fullName>
    </submittedName>
</protein>
<keyword evidence="1 3" id="KW-0663">Pyridoxal phosphate</keyword>
<dbReference type="Pfam" id="PF01041">
    <property type="entry name" value="DegT_DnrJ_EryC1"/>
    <property type="match status" value="1"/>
</dbReference>
<dbReference type="PIRSF" id="PIRSF000390">
    <property type="entry name" value="PLP_StrS"/>
    <property type="match status" value="1"/>
</dbReference>
<evidence type="ECO:0000256" key="2">
    <source>
        <dbReference type="ARBA" id="ARBA00037999"/>
    </source>
</evidence>
<evidence type="ECO:0000313" key="4">
    <source>
        <dbReference type="EMBL" id="USG67136.1"/>
    </source>
</evidence>
<accession>A0ABY4WRC4</accession>
<dbReference type="InterPro" id="IPR000653">
    <property type="entry name" value="DegT/StrS_aminotransferase"/>
</dbReference>
<dbReference type="InterPro" id="IPR015421">
    <property type="entry name" value="PyrdxlP-dep_Trfase_major"/>
</dbReference>
<dbReference type="PANTHER" id="PTHR30244:SF36">
    <property type="entry name" value="3-OXO-GLUCOSE-6-PHOSPHATE:GLUTAMATE AMINOTRANSFERASE"/>
    <property type="match status" value="1"/>
</dbReference>
<keyword evidence="5" id="KW-1185">Reference proteome</keyword>
<keyword evidence="4" id="KW-0808">Transferase</keyword>
<organism evidence="4 5">
    <name type="scientific">Brevibacillus ruminantium</name>
    <dbReference type="NCBI Taxonomy" id="2950604"/>
    <lineage>
        <taxon>Bacteria</taxon>
        <taxon>Bacillati</taxon>
        <taxon>Bacillota</taxon>
        <taxon>Bacilli</taxon>
        <taxon>Bacillales</taxon>
        <taxon>Paenibacillaceae</taxon>
        <taxon>Brevibacillus</taxon>
    </lineage>
</organism>
<dbReference type="Gene3D" id="3.40.640.10">
    <property type="entry name" value="Type I PLP-dependent aspartate aminotransferase-like (Major domain)"/>
    <property type="match status" value="1"/>
</dbReference>
<dbReference type="PANTHER" id="PTHR30244">
    <property type="entry name" value="TRANSAMINASE"/>
    <property type="match status" value="1"/>
</dbReference>
<dbReference type="Gene3D" id="3.90.1150.10">
    <property type="entry name" value="Aspartate Aminotransferase, domain 1"/>
    <property type="match status" value="1"/>
</dbReference>
<evidence type="ECO:0000256" key="3">
    <source>
        <dbReference type="RuleBase" id="RU004508"/>
    </source>
</evidence>
<dbReference type="InterPro" id="IPR015424">
    <property type="entry name" value="PyrdxlP-dep_Trfase"/>
</dbReference>
<dbReference type="GO" id="GO:0008483">
    <property type="term" value="F:transaminase activity"/>
    <property type="evidence" value="ECO:0007669"/>
    <property type="project" value="UniProtKB-KW"/>
</dbReference>
<proteinExistence type="inferred from homology"/>